<evidence type="ECO:0000256" key="6">
    <source>
        <dbReference type="ARBA" id="ARBA00047561"/>
    </source>
</evidence>
<dbReference type="SUPFAM" id="SSF75615">
    <property type="entry name" value="Siroheme synthase middle domains-like"/>
    <property type="match status" value="1"/>
</dbReference>
<sequence>MQYFPLFVDTTELKVLVVGGGEVASRKLDLLTRTRAEIRVISPEVSGDILAYETSGRIGLWRRGATEADIQDWDLIYLATADDRLNAELAALARTRGIWVNVVDSPQHCRFITPSIVDRGRLVVAISTAGAAPVFARDIRARLETWLPQSLAPLFDFVAARRDEVQARLSSTKLRRLFWETFFKLNGDRFDAATAEHYQDAFLDLTPGGEILLLDAHTRVDLLPLAAMPLLQRLDWVLSPGSLPLELTELLRRDAGRRELPGLSEITRLYEQGGRLLIYADSDKIAQLEAHFPMAKHLRGGSL</sequence>
<dbReference type="RefSeq" id="WP_169564755.1">
    <property type="nucleotide sequence ID" value="NZ_JAAXYH010000009.1"/>
</dbReference>
<feature type="domain" description="Siroheme synthase central" evidence="8">
    <location>
        <begin position="119"/>
        <end position="144"/>
    </location>
</feature>
<comment type="catalytic activity">
    <reaction evidence="6">
        <text>precorrin-2 + NAD(+) = sirohydrochlorin + NADH + 2 H(+)</text>
        <dbReference type="Rhea" id="RHEA:15613"/>
        <dbReference type="ChEBI" id="CHEBI:15378"/>
        <dbReference type="ChEBI" id="CHEBI:57540"/>
        <dbReference type="ChEBI" id="CHEBI:57945"/>
        <dbReference type="ChEBI" id="CHEBI:58351"/>
        <dbReference type="ChEBI" id="CHEBI:58827"/>
        <dbReference type="EC" id="1.3.1.76"/>
    </reaction>
</comment>
<evidence type="ECO:0000259" key="7">
    <source>
        <dbReference type="Pfam" id="PF10414"/>
    </source>
</evidence>
<gene>
    <name evidence="9" type="ORF">HC757_12720</name>
</gene>
<dbReference type="Proteomes" id="UP000737113">
    <property type="component" value="Unassembled WGS sequence"/>
</dbReference>
<dbReference type="PANTHER" id="PTHR35330:SF1">
    <property type="entry name" value="SIROHEME BIOSYNTHESIS PROTEIN MET8"/>
    <property type="match status" value="1"/>
</dbReference>
<evidence type="ECO:0000256" key="5">
    <source>
        <dbReference type="ARBA" id="ARBA00023244"/>
    </source>
</evidence>
<reference evidence="9" key="1">
    <citation type="submission" date="2020-04" db="EMBL/GenBank/DDBJ databases">
        <title>Description of Shewanella salipaludis sp. nov., isolated from a salt marsh.</title>
        <authorList>
            <person name="Park S."/>
            <person name="Yoon J.-H."/>
        </authorList>
    </citation>
    <scope>NUCLEOTIDE SEQUENCE</scope>
    <source>
        <strain evidence="9">SHSM-M6</strain>
    </source>
</reference>
<evidence type="ECO:0000313" key="9">
    <source>
        <dbReference type="EMBL" id="NMH66022.1"/>
    </source>
</evidence>
<dbReference type="InterPro" id="IPR037115">
    <property type="entry name" value="Sirohaem_synt_dimer_dom_sf"/>
</dbReference>
<keyword evidence="4" id="KW-0520">NAD</keyword>
<proteinExistence type="predicted"/>
<dbReference type="InterPro" id="IPR028161">
    <property type="entry name" value="Met8-like"/>
</dbReference>
<dbReference type="InterPro" id="IPR019478">
    <property type="entry name" value="Sirohaem_synthase_dimer_dom"/>
</dbReference>
<dbReference type="NCBIfam" id="TIGR01470">
    <property type="entry name" value="cysG_Nterm"/>
    <property type="match status" value="1"/>
</dbReference>
<feature type="domain" description="Sirohaem synthase dimerisation" evidence="7">
    <location>
        <begin position="150"/>
        <end position="200"/>
    </location>
</feature>
<dbReference type="Gene3D" id="3.30.160.110">
    <property type="entry name" value="Siroheme synthase, domain 2"/>
    <property type="match status" value="1"/>
</dbReference>
<dbReference type="InterPro" id="IPR028281">
    <property type="entry name" value="Sirohaem_synthase_central"/>
</dbReference>
<dbReference type="InterPro" id="IPR006367">
    <property type="entry name" value="Sirohaem_synthase_N"/>
</dbReference>
<dbReference type="EMBL" id="JAAXYH010000009">
    <property type="protein sequence ID" value="NMH66022.1"/>
    <property type="molecule type" value="Genomic_DNA"/>
</dbReference>
<evidence type="ECO:0000259" key="8">
    <source>
        <dbReference type="Pfam" id="PF14824"/>
    </source>
</evidence>
<dbReference type="AlphaFoldDB" id="A0A972JM09"/>
<dbReference type="Pfam" id="PF14824">
    <property type="entry name" value="Sirohm_synth_M"/>
    <property type="match status" value="1"/>
</dbReference>
<dbReference type="Gene3D" id="3.40.50.720">
    <property type="entry name" value="NAD(P)-binding Rossmann-like Domain"/>
    <property type="match status" value="1"/>
</dbReference>
<evidence type="ECO:0000256" key="3">
    <source>
        <dbReference type="ARBA" id="ARBA00023002"/>
    </source>
</evidence>
<dbReference type="InterPro" id="IPR036291">
    <property type="entry name" value="NAD(P)-bd_dom_sf"/>
</dbReference>
<protein>
    <recommendedName>
        <fullName evidence="2">precorrin-2 dehydrogenase</fullName>
        <ecNumber evidence="2">1.3.1.76</ecNumber>
    </recommendedName>
</protein>
<evidence type="ECO:0000256" key="2">
    <source>
        <dbReference type="ARBA" id="ARBA00012400"/>
    </source>
</evidence>
<name>A0A972JM09_9GAMM</name>
<keyword evidence="3" id="KW-0560">Oxidoreductase</keyword>
<accession>A0A972JM09</accession>
<comment type="caution">
    <text evidence="9">The sequence shown here is derived from an EMBL/GenBank/DDBJ whole genome shotgun (WGS) entry which is preliminary data.</text>
</comment>
<comment type="pathway">
    <text evidence="1">Porphyrin-containing compound metabolism; siroheme biosynthesis; sirohydrochlorin from precorrin-2: step 1/1.</text>
</comment>
<dbReference type="SUPFAM" id="SSF51735">
    <property type="entry name" value="NAD(P)-binding Rossmann-fold domains"/>
    <property type="match status" value="1"/>
</dbReference>
<organism evidence="9 10">
    <name type="scientific">Shewanella salipaludis</name>
    <dbReference type="NCBI Taxonomy" id="2723052"/>
    <lineage>
        <taxon>Bacteria</taxon>
        <taxon>Pseudomonadati</taxon>
        <taxon>Pseudomonadota</taxon>
        <taxon>Gammaproteobacteria</taxon>
        <taxon>Alteromonadales</taxon>
        <taxon>Shewanellaceae</taxon>
        <taxon>Shewanella</taxon>
    </lineage>
</organism>
<keyword evidence="10" id="KW-1185">Reference proteome</keyword>
<dbReference type="GO" id="GO:0019354">
    <property type="term" value="P:siroheme biosynthetic process"/>
    <property type="evidence" value="ECO:0007669"/>
    <property type="project" value="InterPro"/>
</dbReference>
<keyword evidence="5" id="KW-0627">Porphyrin biosynthesis</keyword>
<dbReference type="Gene3D" id="1.10.8.210">
    <property type="entry name" value="Sirohaem synthase, dimerisation domain"/>
    <property type="match status" value="1"/>
</dbReference>
<dbReference type="Pfam" id="PF10414">
    <property type="entry name" value="CysG_dimeriser"/>
    <property type="match status" value="1"/>
</dbReference>
<evidence type="ECO:0000256" key="4">
    <source>
        <dbReference type="ARBA" id="ARBA00023027"/>
    </source>
</evidence>
<dbReference type="GO" id="GO:0043115">
    <property type="term" value="F:precorrin-2 dehydrogenase activity"/>
    <property type="evidence" value="ECO:0007669"/>
    <property type="project" value="UniProtKB-EC"/>
</dbReference>
<dbReference type="Pfam" id="PF13241">
    <property type="entry name" value="NAD_binding_7"/>
    <property type="match status" value="1"/>
</dbReference>
<evidence type="ECO:0000313" key="10">
    <source>
        <dbReference type="Proteomes" id="UP000737113"/>
    </source>
</evidence>
<dbReference type="GO" id="GO:0004325">
    <property type="term" value="F:ferrochelatase activity"/>
    <property type="evidence" value="ECO:0007669"/>
    <property type="project" value="InterPro"/>
</dbReference>
<evidence type="ECO:0000256" key="1">
    <source>
        <dbReference type="ARBA" id="ARBA00005010"/>
    </source>
</evidence>
<dbReference type="PANTHER" id="PTHR35330">
    <property type="entry name" value="SIROHEME BIOSYNTHESIS PROTEIN MET8"/>
    <property type="match status" value="1"/>
</dbReference>
<dbReference type="EC" id="1.3.1.76" evidence="2"/>